<reference evidence="1" key="2">
    <citation type="journal article" date="2015" name="Fish Shellfish Immunol.">
        <title>Early steps in the European eel (Anguilla anguilla)-Vibrio vulnificus interaction in the gills: Role of the RtxA13 toxin.</title>
        <authorList>
            <person name="Callol A."/>
            <person name="Pajuelo D."/>
            <person name="Ebbesson L."/>
            <person name="Teles M."/>
            <person name="MacKenzie S."/>
            <person name="Amaro C."/>
        </authorList>
    </citation>
    <scope>NUCLEOTIDE SEQUENCE</scope>
</reference>
<dbReference type="EMBL" id="GBXM01004638">
    <property type="protein sequence ID" value="JAI03940.1"/>
    <property type="molecule type" value="Transcribed_RNA"/>
</dbReference>
<evidence type="ECO:0000313" key="1">
    <source>
        <dbReference type="EMBL" id="JAI03940.1"/>
    </source>
</evidence>
<name>A0A0E9XMR6_ANGAN</name>
<reference evidence="1" key="1">
    <citation type="submission" date="2014-11" db="EMBL/GenBank/DDBJ databases">
        <authorList>
            <person name="Amaro Gonzalez C."/>
        </authorList>
    </citation>
    <scope>NUCLEOTIDE SEQUENCE</scope>
</reference>
<proteinExistence type="predicted"/>
<dbReference type="AlphaFoldDB" id="A0A0E9XMR6"/>
<protein>
    <submittedName>
        <fullName evidence="1">Uncharacterized protein</fullName>
    </submittedName>
</protein>
<sequence>MPKMFAHLVFKEMSKLS</sequence>
<organism evidence="1">
    <name type="scientific">Anguilla anguilla</name>
    <name type="common">European freshwater eel</name>
    <name type="synonym">Muraena anguilla</name>
    <dbReference type="NCBI Taxonomy" id="7936"/>
    <lineage>
        <taxon>Eukaryota</taxon>
        <taxon>Metazoa</taxon>
        <taxon>Chordata</taxon>
        <taxon>Craniata</taxon>
        <taxon>Vertebrata</taxon>
        <taxon>Euteleostomi</taxon>
        <taxon>Actinopterygii</taxon>
        <taxon>Neopterygii</taxon>
        <taxon>Teleostei</taxon>
        <taxon>Anguilliformes</taxon>
        <taxon>Anguillidae</taxon>
        <taxon>Anguilla</taxon>
    </lineage>
</organism>
<accession>A0A0E9XMR6</accession>